<keyword evidence="2" id="KW-0963">Cytoplasm</keyword>
<evidence type="ECO:0000313" key="5">
    <source>
        <dbReference type="EMBL" id="AIQ68561.1"/>
    </source>
</evidence>
<evidence type="ECO:0000256" key="2">
    <source>
        <dbReference type="ARBA" id="ARBA00022490"/>
    </source>
</evidence>
<dbReference type="FunFam" id="3.40.109.10:FF:000001">
    <property type="entry name" value="Nitroreductase family"/>
    <property type="match status" value="1"/>
</dbReference>
<dbReference type="AlphaFoldDB" id="A0A089M450"/>
<dbReference type="SUPFAM" id="SSF55469">
    <property type="entry name" value="FMN-dependent nitroreductase-like"/>
    <property type="match status" value="1"/>
</dbReference>
<dbReference type="CDD" id="cd02140">
    <property type="entry name" value="Frm2-like"/>
    <property type="match status" value="1"/>
</dbReference>
<evidence type="ECO:0000256" key="3">
    <source>
        <dbReference type="ARBA" id="ARBA00023002"/>
    </source>
</evidence>
<feature type="domain" description="Nitroreductase" evidence="4">
    <location>
        <begin position="16"/>
        <end position="185"/>
    </location>
</feature>
<accession>A0A089M450</accession>
<name>A0A089M450_9BACL</name>
<dbReference type="PANTHER" id="PTHR43035">
    <property type="entry name" value="FATTY ACID REPRESSION MUTANT PROTEIN 2-RELATED"/>
    <property type="match status" value="1"/>
</dbReference>
<proteinExistence type="predicted"/>
<evidence type="ECO:0000256" key="1">
    <source>
        <dbReference type="ARBA" id="ARBA00004496"/>
    </source>
</evidence>
<dbReference type="eggNOG" id="COG3560">
    <property type="taxonomic scope" value="Bacteria"/>
</dbReference>
<dbReference type="HOGENOM" id="CLU_073125_1_0_9"/>
<dbReference type="GO" id="GO:0016491">
    <property type="term" value="F:oxidoreductase activity"/>
    <property type="evidence" value="ECO:0007669"/>
    <property type="project" value="UniProtKB-KW"/>
</dbReference>
<keyword evidence="3" id="KW-0560">Oxidoreductase</keyword>
<dbReference type="EMBL" id="CP009287">
    <property type="protein sequence ID" value="AIQ68561.1"/>
    <property type="molecule type" value="Genomic_DNA"/>
</dbReference>
<dbReference type="Pfam" id="PF00881">
    <property type="entry name" value="Nitroreductase"/>
    <property type="match status" value="1"/>
</dbReference>
<keyword evidence="6" id="KW-1185">Reference proteome</keyword>
<comment type="subcellular location">
    <subcellularLocation>
        <location evidence="1">Cytoplasm</location>
    </subcellularLocation>
</comment>
<protein>
    <submittedName>
        <fullName evidence="5">Nitroreductase</fullName>
    </submittedName>
</protein>
<dbReference type="PANTHER" id="PTHR43035:SF1">
    <property type="entry name" value="FATTY ACID REPRESSION MUTANT PROTEIN 2-RELATED"/>
    <property type="match status" value="1"/>
</dbReference>
<sequence>MNGGIHIMSKTFLEAVKGRRSIYAISKESPISDAEIQEIVEAAVLHSPTSFNSQSSRAVVLLGDKHDKVWDITADTLRKIVPTEQFEGTAQKLSSFKAGYGTVLFFEDQAVVKHLQENFALYAENFPIWSNQSSGILQFVVWTAFAEAGLGASLQHYNPLIDDEVKATFNIPADWKLIAQMPFGKTVTAPGEKEFQPIEERVKVIK</sequence>
<dbReference type="Gene3D" id="3.40.109.10">
    <property type="entry name" value="NADH Oxidase"/>
    <property type="match status" value="1"/>
</dbReference>
<reference evidence="5 6" key="1">
    <citation type="submission" date="2014-08" db="EMBL/GenBank/DDBJ databases">
        <title>Comparative genomics of the Paenibacillus odorifer group.</title>
        <authorList>
            <person name="den Bakker H.C."/>
            <person name="Tsai Y.-C."/>
            <person name="Martin N."/>
            <person name="Korlach J."/>
            <person name="Wiedmann M."/>
        </authorList>
    </citation>
    <scope>NUCLEOTIDE SEQUENCE [LARGE SCALE GENOMIC DNA]</scope>
    <source>
        <strain evidence="5 6">DSM 15220</strain>
    </source>
</reference>
<dbReference type="KEGG" id="pgm:PGRAT_13730"/>
<dbReference type="InterPro" id="IPR000415">
    <property type="entry name" value="Nitroreductase-like"/>
</dbReference>
<dbReference type="GO" id="GO:0005737">
    <property type="term" value="C:cytoplasm"/>
    <property type="evidence" value="ECO:0007669"/>
    <property type="project" value="UniProtKB-SubCell"/>
</dbReference>
<gene>
    <name evidence="5" type="ORF">PGRAT_13730</name>
</gene>
<dbReference type="InterPro" id="IPR029479">
    <property type="entry name" value="Nitroreductase"/>
</dbReference>
<organism evidence="5 6">
    <name type="scientific">Paenibacillus graminis</name>
    <dbReference type="NCBI Taxonomy" id="189425"/>
    <lineage>
        <taxon>Bacteria</taxon>
        <taxon>Bacillati</taxon>
        <taxon>Bacillota</taxon>
        <taxon>Bacilli</taxon>
        <taxon>Bacillales</taxon>
        <taxon>Paenibacillaceae</taxon>
        <taxon>Paenibacillus</taxon>
    </lineage>
</organism>
<dbReference type="Proteomes" id="UP000029500">
    <property type="component" value="Chromosome"/>
</dbReference>
<dbReference type="GO" id="GO:0034599">
    <property type="term" value="P:cellular response to oxidative stress"/>
    <property type="evidence" value="ECO:0007669"/>
    <property type="project" value="InterPro"/>
</dbReference>
<dbReference type="InterPro" id="IPR033877">
    <property type="entry name" value="Frm2/Hbn1"/>
</dbReference>
<evidence type="ECO:0000313" key="6">
    <source>
        <dbReference type="Proteomes" id="UP000029500"/>
    </source>
</evidence>
<dbReference type="STRING" id="189425.PGRAT_13730"/>
<evidence type="ECO:0000259" key="4">
    <source>
        <dbReference type="Pfam" id="PF00881"/>
    </source>
</evidence>